<sequence length="270" mass="30302">MLAQRMFRPVPGANRSTVSKTYQLCLRYASNTSFKAEKPESIKTLAIPLGVEKKPAITDNDGVDHRTKEEKKRDFTDMDKNRARREELKREFARSTFAPIYQFRDTGGKIFRGPAIPFNAKEALYMPNLRGHTLDKLETGTWQFIGEKPTVVRLFGSTLAEKQLESYTDGIDFENLGAMLLDVNVPTNFVNECLVKLSSNKLKQTLKGNYHKYMICRKGITPEVRDSIAAGNPLAGYLYVLDSQGKIRWATAGPAEAGEAETVQSLLVSK</sequence>
<evidence type="ECO:0000313" key="3">
    <source>
        <dbReference type="Proteomes" id="UP000238350"/>
    </source>
</evidence>
<dbReference type="PANTHER" id="PTHR28106">
    <property type="entry name" value="MITOCHONDRIAL ATPASE COMPLEX SUBUNIT ATP10"/>
    <property type="match status" value="1"/>
</dbReference>
<dbReference type="RefSeq" id="XP_024666993.1">
    <property type="nucleotide sequence ID" value="XM_024811225.1"/>
</dbReference>
<dbReference type="Pfam" id="PF05176">
    <property type="entry name" value="ATP-synt_10"/>
    <property type="match status" value="1"/>
</dbReference>
<gene>
    <name evidence="2" type="ORF">B9G98_04668</name>
</gene>
<keyword evidence="3" id="KW-1185">Reference proteome</keyword>
<dbReference type="GO" id="GO:0033615">
    <property type="term" value="P:mitochondrial proton-transporting ATP synthase complex assembly"/>
    <property type="evidence" value="ECO:0007669"/>
    <property type="project" value="TreeGrafter"/>
</dbReference>
<dbReference type="GO" id="GO:0005743">
    <property type="term" value="C:mitochondrial inner membrane"/>
    <property type="evidence" value="ECO:0007669"/>
    <property type="project" value="TreeGrafter"/>
</dbReference>
<dbReference type="InterPro" id="IPR007849">
    <property type="entry name" value="ATP10"/>
</dbReference>
<name>A0A2T0FPY4_9ASCO</name>
<reference evidence="2 3" key="1">
    <citation type="submission" date="2017-04" db="EMBL/GenBank/DDBJ databases">
        <title>Genome sequencing of [Candida] sorbophila.</title>
        <authorList>
            <person name="Ahn J.O."/>
        </authorList>
    </citation>
    <scope>NUCLEOTIDE SEQUENCE [LARGE SCALE GENOMIC DNA]</scope>
    <source>
        <strain evidence="2 3">DS02</strain>
    </source>
</reference>
<protein>
    <submittedName>
        <fullName evidence="2">Mitochondrial ATPase complex subunit ATP10</fullName>
    </submittedName>
</protein>
<dbReference type="STRING" id="45607.A0A2T0FPY4"/>
<accession>A0A2T0FPY4</accession>
<evidence type="ECO:0000256" key="1">
    <source>
        <dbReference type="SAM" id="MobiDB-lite"/>
    </source>
</evidence>
<proteinExistence type="predicted"/>
<evidence type="ECO:0000313" key="2">
    <source>
        <dbReference type="EMBL" id="PRT57048.1"/>
    </source>
</evidence>
<dbReference type="Proteomes" id="UP000238350">
    <property type="component" value="Unassembled WGS sequence"/>
</dbReference>
<dbReference type="AlphaFoldDB" id="A0A2T0FPY4"/>
<dbReference type="OrthoDB" id="17089at2759"/>
<comment type="caution">
    <text evidence="2">The sequence shown here is derived from an EMBL/GenBank/DDBJ whole genome shotgun (WGS) entry which is preliminary data.</text>
</comment>
<feature type="region of interest" description="Disordered" evidence="1">
    <location>
        <begin position="56"/>
        <end position="78"/>
    </location>
</feature>
<organism evidence="2 3">
    <name type="scientific">Wickerhamiella sorbophila</name>
    <dbReference type="NCBI Taxonomy" id="45607"/>
    <lineage>
        <taxon>Eukaryota</taxon>
        <taxon>Fungi</taxon>
        <taxon>Dikarya</taxon>
        <taxon>Ascomycota</taxon>
        <taxon>Saccharomycotina</taxon>
        <taxon>Dipodascomycetes</taxon>
        <taxon>Dipodascales</taxon>
        <taxon>Trichomonascaceae</taxon>
        <taxon>Wickerhamiella</taxon>
    </lineage>
</organism>
<dbReference type="EMBL" id="NDIQ01000022">
    <property type="protein sequence ID" value="PRT57048.1"/>
    <property type="molecule type" value="Genomic_DNA"/>
</dbReference>
<dbReference type="GeneID" id="36518416"/>
<dbReference type="PANTHER" id="PTHR28106:SF1">
    <property type="entry name" value="MITOCHONDRIAL ATPASE COMPLEX SUBUNIT ATP10"/>
    <property type="match status" value="1"/>
</dbReference>